<evidence type="ECO:0000313" key="2">
    <source>
        <dbReference type="EMBL" id="KAJ7427363.1"/>
    </source>
</evidence>
<evidence type="ECO:0000313" key="3">
    <source>
        <dbReference type="Proteomes" id="UP001145742"/>
    </source>
</evidence>
<name>A0ABQ9DSJ3_9PASS</name>
<protein>
    <submittedName>
        <fullName evidence="2">Uncharacterized protein</fullName>
    </submittedName>
</protein>
<gene>
    <name evidence="2" type="ORF">WISP_07725</name>
</gene>
<dbReference type="Proteomes" id="UP001145742">
    <property type="component" value="Unassembled WGS sequence"/>
</dbReference>
<comment type="caution">
    <text evidence="2">The sequence shown here is derived from an EMBL/GenBank/DDBJ whole genome shotgun (WGS) entry which is preliminary data.</text>
</comment>
<organism evidence="2 3">
    <name type="scientific">Willisornis vidua</name>
    <name type="common">Xingu scale-backed antbird</name>
    <dbReference type="NCBI Taxonomy" id="1566151"/>
    <lineage>
        <taxon>Eukaryota</taxon>
        <taxon>Metazoa</taxon>
        <taxon>Chordata</taxon>
        <taxon>Craniata</taxon>
        <taxon>Vertebrata</taxon>
        <taxon>Euteleostomi</taxon>
        <taxon>Archelosauria</taxon>
        <taxon>Archosauria</taxon>
        <taxon>Dinosauria</taxon>
        <taxon>Saurischia</taxon>
        <taxon>Theropoda</taxon>
        <taxon>Coelurosauria</taxon>
        <taxon>Aves</taxon>
        <taxon>Neognathae</taxon>
        <taxon>Neoaves</taxon>
        <taxon>Telluraves</taxon>
        <taxon>Australaves</taxon>
        <taxon>Passeriformes</taxon>
        <taxon>Thamnophilidae</taxon>
        <taxon>Willisornis</taxon>
    </lineage>
</organism>
<reference evidence="2" key="1">
    <citation type="submission" date="2019-10" db="EMBL/GenBank/DDBJ databases">
        <authorList>
            <person name="Soares A.E.R."/>
            <person name="Aleixo A."/>
            <person name="Schneider P."/>
            <person name="Miyaki C.Y."/>
            <person name="Schneider M.P."/>
            <person name="Mello C."/>
            <person name="Vasconcelos A.T.R."/>
        </authorList>
    </citation>
    <scope>NUCLEOTIDE SEQUENCE</scope>
    <source>
        <tissue evidence="2">Muscle</tissue>
    </source>
</reference>
<dbReference type="EMBL" id="WHWB01031967">
    <property type="protein sequence ID" value="KAJ7427363.1"/>
    <property type="molecule type" value="Genomic_DNA"/>
</dbReference>
<evidence type="ECO:0000256" key="1">
    <source>
        <dbReference type="SAM" id="MobiDB-lite"/>
    </source>
</evidence>
<feature type="region of interest" description="Disordered" evidence="1">
    <location>
        <begin position="83"/>
        <end position="112"/>
    </location>
</feature>
<accession>A0ABQ9DSJ3</accession>
<keyword evidence="3" id="KW-1185">Reference proteome</keyword>
<sequence>MACKQSRCEFWAKVELPGHRFLTIPLVPLLDPLSRAWSMLFLPPQTLPDIGEIPSVSPLEAEQSQLPQPFLVTEMLQSFSIFTASTGPTPGAPRPSCPEEPTTGHSTPDVPH</sequence>
<proteinExistence type="predicted"/>